<protein>
    <submittedName>
        <fullName evidence="5">Extracellular solute-binding protein family 3</fullName>
    </submittedName>
</protein>
<evidence type="ECO:0000256" key="4">
    <source>
        <dbReference type="SAM" id="SignalP"/>
    </source>
</evidence>
<dbReference type="AlphaFoldDB" id="A0A1Z4GHI0"/>
<accession>A0A1Z4GHI0</accession>
<feature type="chain" id="PRO_5012689965" evidence="4">
    <location>
        <begin position="23"/>
        <end position="325"/>
    </location>
</feature>
<evidence type="ECO:0000256" key="1">
    <source>
        <dbReference type="ARBA" id="ARBA00010333"/>
    </source>
</evidence>
<evidence type="ECO:0000256" key="2">
    <source>
        <dbReference type="ARBA" id="ARBA00022448"/>
    </source>
</evidence>
<evidence type="ECO:0000256" key="3">
    <source>
        <dbReference type="ARBA" id="ARBA00022729"/>
    </source>
</evidence>
<organism evidence="5 6">
    <name type="scientific">Anabaenopsis circularis NIES-21</name>
    <dbReference type="NCBI Taxonomy" id="1085406"/>
    <lineage>
        <taxon>Bacteria</taxon>
        <taxon>Bacillati</taxon>
        <taxon>Cyanobacteriota</taxon>
        <taxon>Cyanophyceae</taxon>
        <taxon>Nostocales</taxon>
        <taxon>Nodulariaceae</taxon>
        <taxon>Anabaenopsis</taxon>
    </lineage>
</organism>
<keyword evidence="6" id="KW-1185">Reference proteome</keyword>
<gene>
    <name evidence="5" type="ORF">NIES21_27780</name>
</gene>
<dbReference type="OrthoDB" id="115856at2"/>
<evidence type="ECO:0000313" key="5">
    <source>
        <dbReference type="EMBL" id="BAY16944.1"/>
    </source>
</evidence>
<dbReference type="Gene3D" id="3.40.190.10">
    <property type="entry name" value="Periplasmic binding protein-like II"/>
    <property type="match status" value="2"/>
</dbReference>
<reference evidence="5 6" key="1">
    <citation type="submission" date="2017-06" db="EMBL/GenBank/DDBJ databases">
        <title>Genome sequencing of cyanobaciteial culture collection at National Institute for Environmental Studies (NIES).</title>
        <authorList>
            <person name="Hirose Y."/>
            <person name="Shimura Y."/>
            <person name="Fujisawa T."/>
            <person name="Nakamura Y."/>
            <person name="Kawachi M."/>
        </authorList>
    </citation>
    <scope>NUCLEOTIDE SEQUENCE [LARGE SCALE GENOMIC DNA]</scope>
    <source>
        <strain evidence="5 6">NIES-21</strain>
    </source>
</reference>
<dbReference type="PANTHER" id="PTHR30085">
    <property type="entry name" value="AMINO ACID ABC TRANSPORTER PERMEASE"/>
    <property type="match status" value="1"/>
</dbReference>
<feature type="signal peptide" evidence="4">
    <location>
        <begin position="1"/>
        <end position="22"/>
    </location>
</feature>
<evidence type="ECO:0000313" key="6">
    <source>
        <dbReference type="Proteomes" id="UP000218287"/>
    </source>
</evidence>
<keyword evidence="2" id="KW-0813">Transport</keyword>
<dbReference type="GO" id="GO:0006865">
    <property type="term" value="P:amino acid transport"/>
    <property type="evidence" value="ECO:0007669"/>
    <property type="project" value="TreeGrafter"/>
</dbReference>
<comment type="similarity">
    <text evidence="1">Belongs to the bacterial solute-binding protein 3 family.</text>
</comment>
<dbReference type="Proteomes" id="UP000218287">
    <property type="component" value="Chromosome"/>
</dbReference>
<name>A0A1Z4GHI0_9CYAN</name>
<dbReference type="PANTHER" id="PTHR30085:SF7">
    <property type="entry name" value="AMINO-ACID ABC TRANSPORTER-BINDING PROTEIN YHDW-RELATED"/>
    <property type="match status" value="1"/>
</dbReference>
<proteinExistence type="inferred from homology"/>
<dbReference type="EMBL" id="AP018174">
    <property type="protein sequence ID" value="BAY16944.1"/>
    <property type="molecule type" value="Genomic_DNA"/>
</dbReference>
<dbReference type="SUPFAM" id="SSF53850">
    <property type="entry name" value="Periplasmic binding protein-like II"/>
    <property type="match status" value="1"/>
</dbReference>
<dbReference type="InterPro" id="IPR051455">
    <property type="entry name" value="Bact_solute-bind_prot3"/>
</dbReference>
<sequence>MRFLLILLTMFGICCSTSSAQAGSTIKRVKAHNVVRCGSVERMGLASEVKPGVWSGLNVDVCRAIAAAVLGSPDRIEYHQYETDKDFDAVRKQQDDVYFLTGSEINAQKLAGSIVPGPTVFLESEAVMVASTSAAQHVSDLSGNSICFMIGSSVERSLTAYFETLHKNWLRRAFSEDGEMIDTYNVQNCHAIAGEVTTLANIRLDSGVNRLSSRILPEFLSTFPIIAATGTQDAQWSAIVAWTVTTLINADRPETRWYAGGVGVMPILAPELGLDQQWQRRIIASMGNYSKIFERNLGKGSVLKLDQRLNANYFHGGLLLSPFLE</sequence>
<keyword evidence="3 4" id="KW-0732">Signal</keyword>